<name>A0A1F6V983_9BACT</name>
<keyword evidence="1" id="KW-0812">Transmembrane</keyword>
<dbReference type="EMBL" id="MFTP01000003">
    <property type="protein sequence ID" value="OGI66124.1"/>
    <property type="molecule type" value="Genomic_DNA"/>
</dbReference>
<comment type="caution">
    <text evidence="2">The sequence shown here is derived from an EMBL/GenBank/DDBJ whole genome shotgun (WGS) entry which is preliminary data.</text>
</comment>
<evidence type="ECO:0000313" key="2">
    <source>
        <dbReference type="EMBL" id="OGI66124.1"/>
    </source>
</evidence>
<keyword evidence="1" id="KW-0472">Membrane</keyword>
<sequence>MIKTLIILHIFNLLVNFLVAFIYKKFSTGVSCPIDFDPFLSYPGNIVLERGTAQDDRMRDLIVTIVRTFVCRHPSSGAELTTGQAFGRSVILPLFLKARKGYLAIFSLFFYKISI</sequence>
<reference evidence="2 3" key="1">
    <citation type="journal article" date="2016" name="Nat. Commun.">
        <title>Thousands of microbial genomes shed light on interconnected biogeochemical processes in an aquifer system.</title>
        <authorList>
            <person name="Anantharaman K."/>
            <person name="Brown C.T."/>
            <person name="Hug L.A."/>
            <person name="Sharon I."/>
            <person name="Castelle C.J."/>
            <person name="Probst A.J."/>
            <person name="Thomas B.C."/>
            <person name="Singh A."/>
            <person name="Wilkins M.J."/>
            <person name="Karaoz U."/>
            <person name="Brodie E.L."/>
            <person name="Williams K.H."/>
            <person name="Hubbard S.S."/>
            <person name="Banfield J.F."/>
        </authorList>
    </citation>
    <scope>NUCLEOTIDE SEQUENCE [LARGE SCALE GENOMIC DNA]</scope>
</reference>
<evidence type="ECO:0000256" key="1">
    <source>
        <dbReference type="SAM" id="Phobius"/>
    </source>
</evidence>
<dbReference type="AlphaFoldDB" id="A0A1F6V983"/>
<feature type="transmembrane region" description="Helical" evidence="1">
    <location>
        <begin position="6"/>
        <end position="23"/>
    </location>
</feature>
<proteinExistence type="predicted"/>
<keyword evidence="1" id="KW-1133">Transmembrane helix</keyword>
<dbReference type="Proteomes" id="UP000177370">
    <property type="component" value="Unassembled WGS sequence"/>
</dbReference>
<gene>
    <name evidence="2" type="ORF">A2647_03035</name>
</gene>
<organism evidence="2 3">
    <name type="scientific">Candidatus Nomurabacteria bacterium RIFCSPHIGHO2_01_FULL_40_24b</name>
    <dbReference type="NCBI Taxonomy" id="1801739"/>
    <lineage>
        <taxon>Bacteria</taxon>
        <taxon>Candidatus Nomuraibacteriota</taxon>
    </lineage>
</organism>
<protein>
    <submittedName>
        <fullName evidence="2">Uncharacterized protein</fullName>
    </submittedName>
</protein>
<evidence type="ECO:0000313" key="3">
    <source>
        <dbReference type="Proteomes" id="UP000177370"/>
    </source>
</evidence>
<accession>A0A1F6V983</accession>